<dbReference type="Proteomes" id="UP000636479">
    <property type="component" value="Unassembled WGS sequence"/>
</dbReference>
<dbReference type="RefSeq" id="XP_037216044.1">
    <property type="nucleotide sequence ID" value="XM_037366650.1"/>
</dbReference>
<sequence>MLFFFFFVFAALGPVIVFGAQKQLGQDALNDILARGAPILGIDNGCSRTSKTCDWMRNVPDHTKLVHMNLPGTHDSATWNYSQATQDSLIRYTGPNVPPAVVFRCQNQSLLDSLNAGIRVFDLRFAYNPGMQRYPRFSSWALLAPTATVDDVWFGLYNWLDKHPTEAVLISLNYESGTGMSRDLKLEQLIYNLMTSNLASRYWVQANGTLGTLGEARGKLTFLQRYNYQFLPNTESKQFGIHLAPEQWTDNSPSIEIVYNNAAHQSAFIEDYYEIGLPNGAGVAENVQWKLNATIAHLENATTLHPDQLYITFASSEHNDDVPPENPIVMALGDGSVPGVNQKLLPWLQQHRGKRFGVIMLDFFGAVPGLVEAVIGV</sequence>
<dbReference type="OrthoDB" id="1046782at2759"/>
<comment type="caution">
    <text evidence="2">The sequence shown here is derived from an EMBL/GenBank/DDBJ whole genome shotgun (WGS) entry which is preliminary data.</text>
</comment>
<dbReference type="GO" id="GO:0008081">
    <property type="term" value="F:phosphoric diester hydrolase activity"/>
    <property type="evidence" value="ECO:0007669"/>
    <property type="project" value="InterPro"/>
</dbReference>
<protein>
    <submittedName>
        <fullName evidence="2">PLC-like phosphodiesterase</fullName>
    </submittedName>
</protein>
<organism evidence="2 3">
    <name type="scientific">Mycena indigotica</name>
    <dbReference type="NCBI Taxonomy" id="2126181"/>
    <lineage>
        <taxon>Eukaryota</taxon>
        <taxon>Fungi</taxon>
        <taxon>Dikarya</taxon>
        <taxon>Basidiomycota</taxon>
        <taxon>Agaricomycotina</taxon>
        <taxon>Agaricomycetes</taxon>
        <taxon>Agaricomycetidae</taxon>
        <taxon>Agaricales</taxon>
        <taxon>Marasmiineae</taxon>
        <taxon>Mycenaceae</taxon>
        <taxon>Mycena</taxon>
    </lineage>
</organism>
<dbReference type="InterPro" id="IPR017946">
    <property type="entry name" value="PLC-like_Pdiesterase_TIM-brl"/>
</dbReference>
<dbReference type="PANTHER" id="PTHR13593:SF116">
    <property type="entry name" value="PLC-LIKE PHOSPHODIESTERASE"/>
    <property type="match status" value="1"/>
</dbReference>
<gene>
    <name evidence="2" type="ORF">MIND_01005100</name>
</gene>
<dbReference type="AlphaFoldDB" id="A0A8H6S856"/>
<evidence type="ECO:0000256" key="1">
    <source>
        <dbReference type="SAM" id="SignalP"/>
    </source>
</evidence>
<dbReference type="GeneID" id="59349166"/>
<evidence type="ECO:0000313" key="3">
    <source>
        <dbReference type="Proteomes" id="UP000636479"/>
    </source>
</evidence>
<reference evidence="2" key="1">
    <citation type="submission" date="2020-05" db="EMBL/GenBank/DDBJ databases">
        <title>Mycena genomes resolve the evolution of fungal bioluminescence.</title>
        <authorList>
            <person name="Tsai I.J."/>
        </authorList>
    </citation>
    <scope>NUCLEOTIDE SEQUENCE</scope>
    <source>
        <strain evidence="2">171206Taipei</strain>
    </source>
</reference>
<dbReference type="GO" id="GO:0006629">
    <property type="term" value="P:lipid metabolic process"/>
    <property type="evidence" value="ECO:0007669"/>
    <property type="project" value="InterPro"/>
</dbReference>
<name>A0A8H6S856_9AGAR</name>
<keyword evidence="3" id="KW-1185">Reference proteome</keyword>
<keyword evidence="1" id="KW-0732">Signal</keyword>
<dbReference type="InterPro" id="IPR051057">
    <property type="entry name" value="PI-PLC_domain"/>
</dbReference>
<evidence type="ECO:0000313" key="2">
    <source>
        <dbReference type="EMBL" id="KAF7294681.1"/>
    </source>
</evidence>
<accession>A0A8H6S856</accession>
<proteinExistence type="predicted"/>
<dbReference type="SUPFAM" id="SSF51695">
    <property type="entry name" value="PLC-like phosphodiesterases"/>
    <property type="match status" value="1"/>
</dbReference>
<dbReference type="PANTHER" id="PTHR13593">
    <property type="match status" value="1"/>
</dbReference>
<dbReference type="Gene3D" id="3.20.20.190">
    <property type="entry name" value="Phosphatidylinositol (PI) phosphodiesterase"/>
    <property type="match status" value="1"/>
</dbReference>
<feature type="signal peptide" evidence="1">
    <location>
        <begin position="1"/>
        <end position="19"/>
    </location>
</feature>
<dbReference type="EMBL" id="JACAZF010000009">
    <property type="protein sequence ID" value="KAF7294681.1"/>
    <property type="molecule type" value="Genomic_DNA"/>
</dbReference>
<feature type="chain" id="PRO_5034233094" evidence="1">
    <location>
        <begin position="20"/>
        <end position="377"/>
    </location>
</feature>